<feature type="region of interest" description="Disordered" evidence="1">
    <location>
        <begin position="22"/>
        <end position="109"/>
    </location>
</feature>
<organism evidence="2">
    <name type="scientific">uncultured Solirubrobacteraceae bacterium</name>
    <dbReference type="NCBI Taxonomy" id="1162706"/>
    <lineage>
        <taxon>Bacteria</taxon>
        <taxon>Bacillati</taxon>
        <taxon>Actinomycetota</taxon>
        <taxon>Thermoleophilia</taxon>
        <taxon>Solirubrobacterales</taxon>
        <taxon>Solirubrobacteraceae</taxon>
        <taxon>environmental samples</taxon>
    </lineage>
</organism>
<reference evidence="2" key="1">
    <citation type="submission" date="2020-02" db="EMBL/GenBank/DDBJ databases">
        <authorList>
            <person name="Meier V. D."/>
        </authorList>
    </citation>
    <scope>NUCLEOTIDE SEQUENCE</scope>
    <source>
        <strain evidence="2">AVDCRST_MAG85</strain>
    </source>
</reference>
<dbReference type="GO" id="GO:0016491">
    <property type="term" value="F:oxidoreductase activity"/>
    <property type="evidence" value="ECO:0007669"/>
    <property type="project" value="UniProtKB-KW"/>
</dbReference>
<protein>
    <submittedName>
        <fullName evidence="2">Butyryl-CoA dehydrogenase</fullName>
        <ecNumber evidence="2">1.3.99.2</ecNumber>
    </submittedName>
</protein>
<name>A0A6J4RGY2_9ACTN</name>
<dbReference type="EMBL" id="CADCVT010000015">
    <property type="protein sequence ID" value="CAA9473567.1"/>
    <property type="molecule type" value="Genomic_DNA"/>
</dbReference>
<feature type="region of interest" description="Disordered" evidence="1">
    <location>
        <begin position="125"/>
        <end position="205"/>
    </location>
</feature>
<feature type="compositionally biased region" description="Low complexity" evidence="1">
    <location>
        <begin position="35"/>
        <end position="57"/>
    </location>
</feature>
<feature type="compositionally biased region" description="Basic and acidic residues" evidence="1">
    <location>
        <begin position="70"/>
        <end position="87"/>
    </location>
</feature>
<feature type="compositionally biased region" description="Basic residues" evidence="1">
    <location>
        <begin position="170"/>
        <end position="180"/>
    </location>
</feature>
<dbReference type="AlphaFoldDB" id="A0A6J4RGY2"/>
<feature type="non-terminal residue" evidence="2">
    <location>
        <position position="1"/>
    </location>
</feature>
<proteinExistence type="predicted"/>
<evidence type="ECO:0000313" key="2">
    <source>
        <dbReference type="EMBL" id="CAA9473567.1"/>
    </source>
</evidence>
<evidence type="ECO:0000256" key="1">
    <source>
        <dbReference type="SAM" id="MobiDB-lite"/>
    </source>
</evidence>
<dbReference type="EC" id="1.3.99.2" evidence="2"/>
<keyword evidence="2" id="KW-0560">Oxidoreductase</keyword>
<feature type="non-terminal residue" evidence="2">
    <location>
        <position position="205"/>
    </location>
</feature>
<accession>A0A6J4RGY2</accession>
<sequence length="205" mass="21966">VGLLDGPRVPVASGLDAHVRAREHLAAGGPRSRLRPAAPRDGAAARAGQGARAVRGAPRPRARRPGLRPGEARADARDPRHVGDRAVRVRQPGAGLGQLGDPRAGGLAGAEGALPAHAAAGRPALGLLDDRARHAGLGSHSAQDPRGPRRRRLRDHRPQVVLVERVDRRLPHRHGGHRPGRAPAPERLDVRRRRRHARGEHPPRR</sequence>
<gene>
    <name evidence="2" type="ORF">AVDCRST_MAG85-128</name>
</gene>